<name>A0ABR7MR24_9FIRM</name>
<dbReference type="PRINTS" id="PR00344">
    <property type="entry name" value="BCTRLSENSOR"/>
</dbReference>
<dbReference type="SMART" id="SM00387">
    <property type="entry name" value="HATPase_c"/>
    <property type="match status" value="1"/>
</dbReference>
<dbReference type="Gene3D" id="3.30.565.10">
    <property type="entry name" value="Histidine kinase-like ATPase, C-terminal domain"/>
    <property type="match status" value="1"/>
</dbReference>
<dbReference type="GO" id="GO:0016301">
    <property type="term" value="F:kinase activity"/>
    <property type="evidence" value="ECO:0007669"/>
    <property type="project" value="UniProtKB-KW"/>
</dbReference>
<keyword evidence="7 14" id="KW-0812">Transmembrane</keyword>
<evidence type="ECO:0000313" key="17">
    <source>
        <dbReference type="Proteomes" id="UP000637513"/>
    </source>
</evidence>
<evidence type="ECO:0000256" key="2">
    <source>
        <dbReference type="ARBA" id="ARBA00004651"/>
    </source>
</evidence>
<dbReference type="InterPro" id="IPR003661">
    <property type="entry name" value="HisK_dim/P_dom"/>
</dbReference>
<evidence type="ECO:0000256" key="5">
    <source>
        <dbReference type="ARBA" id="ARBA00022553"/>
    </source>
</evidence>
<keyword evidence="5" id="KW-0597">Phosphoprotein</keyword>
<keyword evidence="9 16" id="KW-0418">Kinase</keyword>
<feature type="transmembrane region" description="Helical" evidence="14">
    <location>
        <begin position="171"/>
        <end position="191"/>
    </location>
</feature>
<protein>
    <recommendedName>
        <fullName evidence="3">histidine kinase</fullName>
        <ecNumber evidence="3">2.7.13.3</ecNumber>
    </recommendedName>
</protein>
<evidence type="ECO:0000313" key="16">
    <source>
        <dbReference type="EMBL" id="MBC8556247.1"/>
    </source>
</evidence>
<evidence type="ECO:0000256" key="6">
    <source>
        <dbReference type="ARBA" id="ARBA00022679"/>
    </source>
</evidence>
<keyword evidence="10" id="KW-0067">ATP-binding</keyword>
<dbReference type="InterPro" id="IPR003594">
    <property type="entry name" value="HATPase_dom"/>
</dbReference>
<dbReference type="EC" id="2.7.13.3" evidence="3"/>
<keyword evidence="8" id="KW-0547">Nucleotide-binding</keyword>
<dbReference type="Pfam" id="PF02518">
    <property type="entry name" value="HATPase_c"/>
    <property type="match status" value="1"/>
</dbReference>
<evidence type="ECO:0000256" key="10">
    <source>
        <dbReference type="ARBA" id="ARBA00022840"/>
    </source>
</evidence>
<keyword evidence="4" id="KW-1003">Cell membrane</keyword>
<keyword evidence="11 14" id="KW-1133">Transmembrane helix</keyword>
<evidence type="ECO:0000256" key="8">
    <source>
        <dbReference type="ARBA" id="ARBA00022741"/>
    </source>
</evidence>
<dbReference type="InterPro" id="IPR050398">
    <property type="entry name" value="HssS/ArlS-like"/>
</dbReference>
<comment type="catalytic activity">
    <reaction evidence="1">
        <text>ATP + protein L-histidine = ADP + protein N-phospho-L-histidine.</text>
        <dbReference type="EC" id="2.7.13.3"/>
    </reaction>
</comment>
<gene>
    <name evidence="16" type="ORF">H8700_00725</name>
</gene>
<dbReference type="InterPro" id="IPR036890">
    <property type="entry name" value="HATPase_C_sf"/>
</dbReference>
<dbReference type="CDD" id="cd00082">
    <property type="entry name" value="HisKA"/>
    <property type="match status" value="1"/>
</dbReference>
<sequence>MPKSSLRFQFVLSYAILCILVFVLLNTYGRTTIYNHLIKTEETKLYNEAELIVKDYIPSMDILNTSDATLLKHFSSLQTLTNMRVWLASSDGMILIDSDMKNSQKGRNINRYDSGFLSNQTIVGRCPKGLLSESMITVIYPITESLETKGYVILMSPNSGMLDQATQYIDTILICFILLLTVTALIFFYLYHKSVRPLRLMTNAAKKYADGQFDEGITTSFSKEQNELASAIYYLSERMHSITDYQTKFIANVSHDFRSPLTSIKGYAEAIADGTIPPEMQQKYFNIILFEVERLTKLTGNLLELNQFEQDGLVLELADFDINQAIKDSSAAFEQRCTEKKISLNLIFSDKELFVNADINKIQQVIQNLLDNAIKFSPNDTTIEIRTAKRNHKVFISVKDHGIGIAKESQKKIWTRFYKTDDSRGKDKTGTGLGLSITKEIIEAHNENINVISTEGVGTEFIFTLPPAKKDEKHT</sequence>
<evidence type="ECO:0000256" key="13">
    <source>
        <dbReference type="ARBA" id="ARBA00023136"/>
    </source>
</evidence>
<dbReference type="PROSITE" id="PS50109">
    <property type="entry name" value="HIS_KIN"/>
    <property type="match status" value="1"/>
</dbReference>
<dbReference type="InterPro" id="IPR005467">
    <property type="entry name" value="His_kinase_dom"/>
</dbReference>
<keyword evidence="12" id="KW-0902">Two-component regulatory system</keyword>
<dbReference type="SUPFAM" id="SSF55874">
    <property type="entry name" value="ATPase domain of HSP90 chaperone/DNA topoisomerase II/histidine kinase"/>
    <property type="match status" value="1"/>
</dbReference>
<reference evidence="16 17" key="1">
    <citation type="submission" date="2020-08" db="EMBL/GenBank/DDBJ databases">
        <title>Genome public.</title>
        <authorList>
            <person name="Liu C."/>
            <person name="Sun Q."/>
        </authorList>
    </citation>
    <scope>NUCLEOTIDE SEQUENCE [LARGE SCALE GENOMIC DNA]</scope>
    <source>
        <strain evidence="16 17">BX3</strain>
    </source>
</reference>
<comment type="caution">
    <text evidence="16">The sequence shown here is derived from an EMBL/GenBank/DDBJ whole genome shotgun (WGS) entry which is preliminary data.</text>
</comment>
<comment type="subcellular location">
    <subcellularLocation>
        <location evidence="2">Cell membrane</location>
        <topology evidence="2">Multi-pass membrane protein</topology>
    </subcellularLocation>
</comment>
<dbReference type="Pfam" id="PF00512">
    <property type="entry name" value="HisKA"/>
    <property type="match status" value="1"/>
</dbReference>
<evidence type="ECO:0000256" key="9">
    <source>
        <dbReference type="ARBA" id="ARBA00022777"/>
    </source>
</evidence>
<organism evidence="16 17">
    <name type="scientific">Jutongia hominis</name>
    <dbReference type="NCBI Taxonomy" id="2763664"/>
    <lineage>
        <taxon>Bacteria</taxon>
        <taxon>Bacillati</taxon>
        <taxon>Bacillota</taxon>
        <taxon>Clostridia</taxon>
        <taxon>Lachnospirales</taxon>
        <taxon>Lachnospiraceae</taxon>
        <taxon>Jutongia</taxon>
    </lineage>
</organism>
<dbReference type="PANTHER" id="PTHR45528:SF1">
    <property type="entry name" value="SENSOR HISTIDINE KINASE CPXA"/>
    <property type="match status" value="1"/>
</dbReference>
<evidence type="ECO:0000256" key="14">
    <source>
        <dbReference type="SAM" id="Phobius"/>
    </source>
</evidence>
<evidence type="ECO:0000256" key="4">
    <source>
        <dbReference type="ARBA" id="ARBA00022475"/>
    </source>
</evidence>
<dbReference type="SMART" id="SM00388">
    <property type="entry name" value="HisKA"/>
    <property type="match status" value="1"/>
</dbReference>
<dbReference type="InterPro" id="IPR004358">
    <property type="entry name" value="Sig_transdc_His_kin-like_C"/>
</dbReference>
<dbReference type="RefSeq" id="WP_249302239.1">
    <property type="nucleotide sequence ID" value="NZ_JACRSW010000001.1"/>
</dbReference>
<keyword evidence="17" id="KW-1185">Reference proteome</keyword>
<evidence type="ECO:0000256" key="1">
    <source>
        <dbReference type="ARBA" id="ARBA00000085"/>
    </source>
</evidence>
<keyword evidence="6" id="KW-0808">Transferase</keyword>
<proteinExistence type="predicted"/>
<evidence type="ECO:0000256" key="12">
    <source>
        <dbReference type="ARBA" id="ARBA00023012"/>
    </source>
</evidence>
<evidence type="ECO:0000256" key="3">
    <source>
        <dbReference type="ARBA" id="ARBA00012438"/>
    </source>
</evidence>
<feature type="domain" description="Histidine kinase" evidence="15">
    <location>
        <begin position="252"/>
        <end position="469"/>
    </location>
</feature>
<dbReference type="EMBL" id="JACRSW010000001">
    <property type="protein sequence ID" value="MBC8556247.1"/>
    <property type="molecule type" value="Genomic_DNA"/>
</dbReference>
<dbReference type="CDD" id="cd00075">
    <property type="entry name" value="HATPase"/>
    <property type="match status" value="1"/>
</dbReference>
<dbReference type="SUPFAM" id="SSF47384">
    <property type="entry name" value="Homodimeric domain of signal transducing histidine kinase"/>
    <property type="match status" value="1"/>
</dbReference>
<accession>A0ABR7MR24</accession>
<keyword evidence="13 14" id="KW-0472">Membrane</keyword>
<evidence type="ECO:0000256" key="11">
    <source>
        <dbReference type="ARBA" id="ARBA00022989"/>
    </source>
</evidence>
<evidence type="ECO:0000259" key="15">
    <source>
        <dbReference type="PROSITE" id="PS50109"/>
    </source>
</evidence>
<dbReference type="PANTHER" id="PTHR45528">
    <property type="entry name" value="SENSOR HISTIDINE KINASE CPXA"/>
    <property type="match status" value="1"/>
</dbReference>
<dbReference type="Proteomes" id="UP000637513">
    <property type="component" value="Unassembled WGS sequence"/>
</dbReference>
<evidence type="ECO:0000256" key="7">
    <source>
        <dbReference type="ARBA" id="ARBA00022692"/>
    </source>
</evidence>
<dbReference type="Gene3D" id="1.10.287.130">
    <property type="match status" value="1"/>
</dbReference>
<dbReference type="Gene3D" id="6.10.340.10">
    <property type="match status" value="1"/>
</dbReference>
<dbReference type="InterPro" id="IPR036097">
    <property type="entry name" value="HisK_dim/P_sf"/>
</dbReference>